<evidence type="ECO:0000256" key="5">
    <source>
        <dbReference type="ARBA" id="ARBA00022691"/>
    </source>
</evidence>
<name>A0ABT3ZJV1_9BURK</name>
<dbReference type="InterPro" id="IPR000878">
    <property type="entry name" value="4pyrrol_Mease"/>
</dbReference>
<evidence type="ECO:0000256" key="3">
    <source>
        <dbReference type="ARBA" id="ARBA00022603"/>
    </source>
</evidence>
<keyword evidence="5" id="KW-0949">S-adenosyl-L-methionine</keyword>
<dbReference type="RefSeq" id="WP_267846437.1">
    <property type="nucleotide sequence ID" value="NZ_JAPMXC010000001.1"/>
</dbReference>
<comment type="caution">
    <text evidence="7">The sequence shown here is derived from an EMBL/GenBank/DDBJ whole genome shotgun (WGS) entry which is preliminary data.</text>
</comment>
<evidence type="ECO:0000313" key="7">
    <source>
        <dbReference type="EMBL" id="MCY0386809.1"/>
    </source>
</evidence>
<evidence type="ECO:0000313" key="8">
    <source>
        <dbReference type="Proteomes" id="UP001082899"/>
    </source>
</evidence>
<evidence type="ECO:0000259" key="6">
    <source>
        <dbReference type="Pfam" id="PF00590"/>
    </source>
</evidence>
<dbReference type="InterPro" id="IPR012797">
    <property type="entry name" value="CobF"/>
</dbReference>
<dbReference type="GO" id="GO:0043819">
    <property type="term" value="F:precorrin-6A synthase (deacetylating) activity"/>
    <property type="evidence" value="ECO:0007669"/>
    <property type="project" value="UniProtKB-EC"/>
</dbReference>
<dbReference type="InterPro" id="IPR014777">
    <property type="entry name" value="4pyrrole_Mease_sub1"/>
</dbReference>
<dbReference type="PANTHER" id="PTHR43467">
    <property type="entry name" value="COBALT-PRECORRIN-2 C(20)-METHYLTRANSFERASE"/>
    <property type="match status" value="1"/>
</dbReference>
<feature type="domain" description="Tetrapyrrole methylase" evidence="6">
    <location>
        <begin position="3"/>
        <end position="223"/>
    </location>
</feature>
<dbReference type="GO" id="GO:0032259">
    <property type="term" value="P:methylation"/>
    <property type="evidence" value="ECO:0007669"/>
    <property type="project" value="UniProtKB-KW"/>
</dbReference>
<keyword evidence="3 7" id="KW-0489">Methyltransferase</keyword>
<gene>
    <name evidence="7" type="primary">cobF</name>
    <name evidence="7" type="ORF">OVY01_06090</name>
</gene>
<keyword evidence="8" id="KW-1185">Reference proteome</keyword>
<dbReference type="Gene3D" id="3.40.1010.10">
    <property type="entry name" value="Cobalt-precorrin-4 Transmethylase, Domain 1"/>
    <property type="match status" value="1"/>
</dbReference>
<organism evidence="7 8">
    <name type="scientific">Robbsia betulipollinis</name>
    <dbReference type="NCBI Taxonomy" id="2981849"/>
    <lineage>
        <taxon>Bacteria</taxon>
        <taxon>Pseudomonadati</taxon>
        <taxon>Pseudomonadota</taxon>
        <taxon>Betaproteobacteria</taxon>
        <taxon>Burkholderiales</taxon>
        <taxon>Burkholderiaceae</taxon>
        <taxon>Robbsia</taxon>
    </lineage>
</organism>
<dbReference type="EC" id="2.1.1.152" evidence="7"/>
<dbReference type="CDD" id="cd11643">
    <property type="entry name" value="Precorrin-6A-synthase"/>
    <property type="match status" value="1"/>
</dbReference>
<protein>
    <submittedName>
        <fullName evidence="7">Precorrin-6A synthase (Deacetylating)</fullName>
        <ecNumber evidence="7">2.1.1.152</ecNumber>
    </submittedName>
</protein>
<dbReference type="PIRSF" id="PIRSF036525">
    <property type="entry name" value="CobF"/>
    <property type="match status" value="1"/>
</dbReference>
<comment type="pathway">
    <text evidence="1">Cofactor biosynthesis; adenosylcobalamin biosynthesis.</text>
</comment>
<reference evidence="7" key="1">
    <citation type="submission" date="2022-11" db="EMBL/GenBank/DDBJ databases">
        <title>Robbsia betulipollinis sp. nov., isolated from pollen of birch (Betula pendula).</title>
        <authorList>
            <person name="Shi H."/>
            <person name="Ambika Manirajan B."/>
            <person name="Ratering S."/>
            <person name="Geissler-Plaum R."/>
            <person name="Schnell S."/>
        </authorList>
    </citation>
    <scope>NUCLEOTIDE SEQUENCE</scope>
    <source>
        <strain evidence="7">Bb-Pol-6</strain>
    </source>
</reference>
<dbReference type="SUPFAM" id="SSF53790">
    <property type="entry name" value="Tetrapyrrole methylase"/>
    <property type="match status" value="1"/>
</dbReference>
<sequence length="265" mass="29038">MKKILIIGIGAGNPDYLTVQAITALAQVDVFFIMDKGAAKAKLIALRTHIIERFARAGHHRVVEATNPERGADNGDYRAAVDQLNQDKQRIFERLIAREMAQGECGAFLVWGDPALYDSTIRIVEAIAKSGRQALEYDVIPGISSVQALTARHRIPLNLIGRSIEITNGRTIAAGFPAGIDSVVVMLDAQDSYLKLADADLDIYWGAYLGTPDEILMSGKLVEVGPEIARVRAAARRTHGWIMDTYLLRKRDPHDGATVHLTANE</sequence>
<dbReference type="Proteomes" id="UP001082899">
    <property type="component" value="Unassembled WGS sequence"/>
</dbReference>
<dbReference type="Gene3D" id="3.30.950.10">
    <property type="entry name" value="Methyltransferase, Cobalt-precorrin-4 Transmethylase, Domain 2"/>
    <property type="match status" value="1"/>
</dbReference>
<evidence type="ECO:0000256" key="1">
    <source>
        <dbReference type="ARBA" id="ARBA00004953"/>
    </source>
</evidence>
<evidence type="ECO:0000256" key="4">
    <source>
        <dbReference type="ARBA" id="ARBA00022679"/>
    </source>
</evidence>
<dbReference type="PANTHER" id="PTHR43467:SF1">
    <property type="entry name" value="PRECORRIN-6A SYNTHASE [DEACETYLATING]"/>
    <property type="match status" value="1"/>
</dbReference>
<dbReference type="Pfam" id="PF00590">
    <property type="entry name" value="TP_methylase"/>
    <property type="match status" value="1"/>
</dbReference>
<dbReference type="EMBL" id="JAPMXC010000001">
    <property type="protein sequence ID" value="MCY0386809.1"/>
    <property type="molecule type" value="Genomic_DNA"/>
</dbReference>
<keyword evidence="2" id="KW-0169">Cobalamin biosynthesis</keyword>
<proteinExistence type="predicted"/>
<keyword evidence="4 7" id="KW-0808">Transferase</keyword>
<dbReference type="InterPro" id="IPR035996">
    <property type="entry name" value="4pyrrol_Methylase_sf"/>
</dbReference>
<evidence type="ECO:0000256" key="2">
    <source>
        <dbReference type="ARBA" id="ARBA00022573"/>
    </source>
</evidence>
<dbReference type="NCBIfam" id="TIGR02434">
    <property type="entry name" value="CobF"/>
    <property type="match status" value="1"/>
</dbReference>
<dbReference type="InterPro" id="IPR014776">
    <property type="entry name" value="4pyrrole_Mease_sub2"/>
</dbReference>
<accession>A0ABT3ZJV1</accession>